<dbReference type="GO" id="GO:0003677">
    <property type="term" value="F:DNA binding"/>
    <property type="evidence" value="ECO:0007669"/>
    <property type="project" value="UniProtKB-KW"/>
</dbReference>
<dbReference type="InterPro" id="IPR001387">
    <property type="entry name" value="Cro/C1-type_HTH"/>
</dbReference>
<dbReference type="RefSeq" id="WP_035505201.1">
    <property type="nucleotide sequence ID" value="NZ_CCDH010000002.1"/>
</dbReference>
<dbReference type="InterPro" id="IPR010982">
    <property type="entry name" value="Lambda_DNA-bd_dom_sf"/>
</dbReference>
<dbReference type="Gene3D" id="1.10.260.40">
    <property type="entry name" value="lambda repressor-like DNA-binding domains"/>
    <property type="match status" value="1"/>
</dbReference>
<reference evidence="4" key="1">
    <citation type="submission" date="2014-03" db="EMBL/GenBank/DDBJ databases">
        <authorList>
            <person name="Urmite Genomes U."/>
        </authorList>
    </citation>
    <scope>NUCLEOTIDE SEQUENCE [LARGE SCALE GENOMIC DNA]</scope>
    <source>
        <strain evidence="4">HD-03</strain>
    </source>
</reference>
<evidence type="ECO:0000313" key="3">
    <source>
        <dbReference type="EMBL" id="CDQ22122.1"/>
    </source>
</evidence>
<reference evidence="3 4" key="2">
    <citation type="submission" date="2014-05" db="EMBL/GenBank/DDBJ databases">
        <title>Draft genome sequence of Halobacillus karajensis HK-03.</title>
        <authorList>
            <person name="Khelaifia S."/>
            <person name="Croce O."/>
            <person name="Lagier J.C."/>
            <person name="Raoult D."/>
        </authorList>
    </citation>
    <scope>NUCLEOTIDE SEQUENCE [LARGE SCALE GENOMIC DNA]</scope>
    <source>
        <strain evidence="3 4">HD-03</strain>
    </source>
</reference>
<dbReference type="AlphaFoldDB" id="A0A024P3C3"/>
<dbReference type="PANTHER" id="PTHR46558:SF11">
    <property type="entry name" value="HTH-TYPE TRANSCRIPTIONAL REGULATOR XRE"/>
    <property type="match status" value="1"/>
</dbReference>
<feature type="domain" description="HTH cro/C1-type" evidence="2">
    <location>
        <begin position="6"/>
        <end position="60"/>
    </location>
</feature>
<accession>A0A024P3C3</accession>
<protein>
    <submittedName>
        <fullName evidence="3">HTH-type transcriptional regulator ImmR</fullName>
    </submittedName>
</protein>
<keyword evidence="1" id="KW-0238">DNA-binding</keyword>
<dbReference type="Pfam" id="PF01381">
    <property type="entry name" value="HTH_3"/>
    <property type="match status" value="1"/>
</dbReference>
<dbReference type="CDD" id="cd00093">
    <property type="entry name" value="HTH_XRE"/>
    <property type="match status" value="1"/>
</dbReference>
<dbReference type="PROSITE" id="PS50943">
    <property type="entry name" value="HTH_CROC1"/>
    <property type="match status" value="1"/>
</dbReference>
<evidence type="ECO:0000256" key="1">
    <source>
        <dbReference type="ARBA" id="ARBA00023125"/>
    </source>
</evidence>
<dbReference type="SMART" id="SM00530">
    <property type="entry name" value="HTH_XRE"/>
    <property type="match status" value="1"/>
</dbReference>
<evidence type="ECO:0000259" key="2">
    <source>
        <dbReference type="PROSITE" id="PS50943"/>
    </source>
</evidence>
<keyword evidence="4" id="KW-1185">Reference proteome</keyword>
<evidence type="ECO:0000313" key="4">
    <source>
        <dbReference type="Proteomes" id="UP000028868"/>
    </source>
</evidence>
<gene>
    <name evidence="3" type="primary">immR_1</name>
    <name evidence="3" type="ORF">BN983_00325</name>
</gene>
<proteinExistence type="predicted"/>
<comment type="caution">
    <text evidence="3">The sequence shown here is derived from an EMBL/GenBank/DDBJ whole genome shotgun (WGS) entry which is preliminary data.</text>
</comment>
<dbReference type="PANTHER" id="PTHR46558">
    <property type="entry name" value="TRACRIPTIONAL REGULATORY PROTEIN-RELATED-RELATED"/>
    <property type="match status" value="1"/>
</dbReference>
<organism evidence="3 4">
    <name type="scientific">Halobacillus karajensis</name>
    <dbReference type="NCBI Taxonomy" id="195088"/>
    <lineage>
        <taxon>Bacteria</taxon>
        <taxon>Bacillati</taxon>
        <taxon>Bacillota</taxon>
        <taxon>Bacilli</taxon>
        <taxon>Bacillales</taxon>
        <taxon>Bacillaceae</taxon>
        <taxon>Halobacillus</taxon>
    </lineage>
</organism>
<dbReference type="OrthoDB" id="72638at2"/>
<name>A0A024P3C3_9BACI</name>
<sequence>MVHDRIRSLRKERRLTQSMLAEKVGVSAQVVSNWERSYTSPDLNDLTKIAHALHTTADYLLGLSDEREDEMREIKQLLETKGYTKPVFFDKKAWFGIQPDDIKQIDNYFRFLLQQKNIS</sequence>
<dbReference type="SUPFAM" id="SSF47413">
    <property type="entry name" value="lambda repressor-like DNA-binding domains"/>
    <property type="match status" value="1"/>
</dbReference>
<dbReference type="EMBL" id="CCDI010000001">
    <property type="protein sequence ID" value="CDQ22122.1"/>
    <property type="molecule type" value="Genomic_DNA"/>
</dbReference>
<dbReference type="Proteomes" id="UP000028868">
    <property type="component" value="Unassembled WGS sequence"/>
</dbReference>